<reference evidence="2 3" key="1">
    <citation type="submission" date="2010-08" db="EMBL/GenBank/DDBJ databases">
        <authorList>
            <person name="Weinstock G."/>
            <person name="Sodergren E."/>
            <person name="Clifton S."/>
            <person name="Fulton L."/>
            <person name="Fulton B."/>
            <person name="Courtney L."/>
            <person name="Fronick C."/>
            <person name="Harrison M."/>
            <person name="Strong C."/>
            <person name="Farmer C."/>
            <person name="Delahaunty K."/>
            <person name="Markovic C."/>
            <person name="Hall O."/>
            <person name="Minx P."/>
            <person name="Tomlinson C."/>
            <person name="Mitreva M."/>
            <person name="Hou S."/>
            <person name="Chen J."/>
            <person name="Wollam A."/>
            <person name="Pepin K.H."/>
            <person name="Johnson M."/>
            <person name="Bhonagiri V."/>
            <person name="Zhang X."/>
            <person name="Suruliraj S."/>
            <person name="Warren W."/>
            <person name="Chinwalla A."/>
            <person name="Mardis E.R."/>
            <person name="Wilson R.K."/>
        </authorList>
    </citation>
    <scope>NUCLEOTIDE SEQUENCE [LARGE SCALE GENOMIC DNA]</scope>
    <source>
        <strain evidence="2 3">F0399</strain>
    </source>
</reference>
<dbReference type="PIRSF" id="PIRSF037984">
    <property type="entry name" value="Met_synth_TM0269_prd"/>
    <property type="match status" value="1"/>
</dbReference>
<sequence>MFEPRFTALNMNEILKYLGFRGQELTEDIAKQLRRCTDEVLQAATPRLTYRQVPLEDGAVLGVTFAGKDIPTMLAPCEEVVLFGATLGPGVERLMMRYEVTNAADAVIMDACASTAIENICNNFESDMRAEIEAGGRYLTDRFSPGYGDLPISEQPKFFALLDMTRRVGVSLTPTTIMVPRKSVTAIMGIARTPQPHRPPDCEHCLMFRNCPFRKAGRRCREGAKTAASST</sequence>
<comment type="caution">
    <text evidence="2">The sequence shown here is derived from an EMBL/GenBank/DDBJ whole genome shotgun (WGS) entry which is preliminary data.</text>
</comment>
<feature type="domain" description="AdoMet activation" evidence="1">
    <location>
        <begin position="135"/>
        <end position="188"/>
    </location>
</feature>
<dbReference type="EMBL" id="AECV01000023">
    <property type="protein sequence ID" value="EFW29597.1"/>
    <property type="molecule type" value="Genomic_DNA"/>
</dbReference>
<dbReference type="HOGENOM" id="CLU_079580_2_0_9"/>
<gene>
    <name evidence="2" type="ORF">HMPREF9555_01408</name>
</gene>
<dbReference type="InterPro" id="IPR017342">
    <property type="entry name" value="S-AdoMet-dep_Met_synth_prd"/>
</dbReference>
<dbReference type="RefSeq" id="WP_009350068.1">
    <property type="nucleotide sequence ID" value="NZ_GL638136.1"/>
</dbReference>
<dbReference type="SUPFAM" id="SSF56507">
    <property type="entry name" value="Methionine synthase activation domain-like"/>
    <property type="match status" value="1"/>
</dbReference>
<proteinExistence type="predicted"/>
<name>E7N336_9FIRM</name>
<evidence type="ECO:0000313" key="2">
    <source>
        <dbReference type="EMBL" id="EFW29597.1"/>
    </source>
</evidence>
<accession>E7N336</accession>
<organism evidence="2 3">
    <name type="scientific">Selenomonas artemidis F0399</name>
    <dbReference type="NCBI Taxonomy" id="749551"/>
    <lineage>
        <taxon>Bacteria</taxon>
        <taxon>Bacillati</taxon>
        <taxon>Bacillota</taxon>
        <taxon>Negativicutes</taxon>
        <taxon>Selenomonadales</taxon>
        <taxon>Selenomonadaceae</taxon>
        <taxon>Selenomonas</taxon>
    </lineage>
</organism>
<dbReference type="AlphaFoldDB" id="E7N336"/>
<dbReference type="InterPro" id="IPR037010">
    <property type="entry name" value="VitB12-dep_Met_synth_activ_sf"/>
</dbReference>
<evidence type="ECO:0000313" key="3">
    <source>
        <dbReference type="Proteomes" id="UP000004633"/>
    </source>
</evidence>
<dbReference type="STRING" id="749551.HMPREF9555_01408"/>
<keyword evidence="3" id="KW-1185">Reference proteome</keyword>
<dbReference type="InterPro" id="IPR004223">
    <property type="entry name" value="VitB12-dep_Met_synth_activ_dom"/>
</dbReference>
<dbReference type="Gene3D" id="3.40.109.40">
    <property type="match status" value="1"/>
</dbReference>
<dbReference type="GO" id="GO:0008705">
    <property type="term" value="F:methionine synthase activity"/>
    <property type="evidence" value="ECO:0007669"/>
    <property type="project" value="InterPro"/>
</dbReference>
<dbReference type="Pfam" id="PF02965">
    <property type="entry name" value="Met_synt_B12"/>
    <property type="match status" value="1"/>
</dbReference>
<evidence type="ECO:0000259" key="1">
    <source>
        <dbReference type="Pfam" id="PF02965"/>
    </source>
</evidence>
<protein>
    <submittedName>
        <fullName evidence="2">Vitamin B12 dependent methionine synthase, activation domain protein</fullName>
    </submittedName>
</protein>
<dbReference type="Proteomes" id="UP000004633">
    <property type="component" value="Unassembled WGS sequence"/>
</dbReference>